<dbReference type="Proteomes" id="UP000256253">
    <property type="component" value="Unassembled WGS sequence"/>
</dbReference>
<comment type="caution">
    <text evidence="4">The sequence shown here is derived from an EMBL/GenBank/DDBJ whole genome shotgun (WGS) entry which is preliminary data.</text>
</comment>
<keyword evidence="2" id="KW-1133">Transmembrane helix</keyword>
<dbReference type="InterPro" id="IPR001932">
    <property type="entry name" value="PPM-type_phosphatase-like_dom"/>
</dbReference>
<dbReference type="SUPFAM" id="SSF81606">
    <property type="entry name" value="PP2C-like"/>
    <property type="match status" value="1"/>
</dbReference>
<dbReference type="SMART" id="SM00331">
    <property type="entry name" value="PP2C_SIG"/>
    <property type="match status" value="1"/>
</dbReference>
<feature type="transmembrane region" description="Helical" evidence="2">
    <location>
        <begin position="97"/>
        <end position="115"/>
    </location>
</feature>
<reference evidence="4 5" key="1">
    <citation type="submission" date="2018-08" db="EMBL/GenBank/DDBJ databases">
        <title>Sequencing the genomes of 1000 actinobacteria strains.</title>
        <authorList>
            <person name="Klenk H.-P."/>
        </authorList>
    </citation>
    <scope>NUCLEOTIDE SEQUENCE [LARGE SCALE GENOMIC DNA]</scope>
    <source>
        <strain evidence="4 5">DSM 22967</strain>
    </source>
</reference>
<dbReference type="InterPro" id="IPR036457">
    <property type="entry name" value="PPM-type-like_dom_sf"/>
</dbReference>
<dbReference type="Gene3D" id="3.60.40.10">
    <property type="entry name" value="PPM-type phosphatase domain"/>
    <property type="match status" value="1"/>
</dbReference>
<evidence type="ECO:0000313" key="5">
    <source>
        <dbReference type="Proteomes" id="UP000256253"/>
    </source>
</evidence>
<proteinExistence type="predicted"/>
<accession>A0A3D9UQS7</accession>
<dbReference type="Pfam" id="PF07228">
    <property type="entry name" value="SpoIIE"/>
    <property type="match status" value="1"/>
</dbReference>
<dbReference type="InterPro" id="IPR052016">
    <property type="entry name" value="Bact_Sigma-Reg"/>
</dbReference>
<evidence type="ECO:0000259" key="3">
    <source>
        <dbReference type="SMART" id="SM00331"/>
    </source>
</evidence>
<keyword evidence="1" id="KW-0378">Hydrolase</keyword>
<feature type="domain" description="PPM-type phosphatase" evidence="3">
    <location>
        <begin position="176"/>
        <end position="389"/>
    </location>
</feature>
<dbReference type="EMBL" id="QTUA01000001">
    <property type="protein sequence ID" value="REF31689.1"/>
    <property type="molecule type" value="Genomic_DNA"/>
</dbReference>
<keyword evidence="2" id="KW-0812">Transmembrane</keyword>
<evidence type="ECO:0000256" key="1">
    <source>
        <dbReference type="ARBA" id="ARBA00022801"/>
    </source>
</evidence>
<gene>
    <name evidence="4" type="ORF">DFJ65_2765</name>
</gene>
<name>A0A3D9UQS7_9MICO</name>
<keyword evidence="5" id="KW-1185">Reference proteome</keyword>
<protein>
    <submittedName>
        <fullName evidence="4">Stage II sporulation protein E</fullName>
    </submittedName>
</protein>
<keyword evidence="2" id="KW-0472">Membrane</keyword>
<feature type="transmembrane region" description="Helical" evidence="2">
    <location>
        <begin position="121"/>
        <end position="142"/>
    </location>
</feature>
<feature type="transmembrane region" description="Helical" evidence="2">
    <location>
        <begin position="48"/>
        <end position="67"/>
    </location>
</feature>
<dbReference type="GO" id="GO:0016791">
    <property type="term" value="F:phosphatase activity"/>
    <property type="evidence" value="ECO:0007669"/>
    <property type="project" value="TreeGrafter"/>
</dbReference>
<dbReference type="PANTHER" id="PTHR43156">
    <property type="entry name" value="STAGE II SPORULATION PROTEIN E-RELATED"/>
    <property type="match status" value="1"/>
</dbReference>
<organism evidence="4 5">
    <name type="scientific">Calidifontibacter indicus</name>
    <dbReference type="NCBI Taxonomy" id="419650"/>
    <lineage>
        <taxon>Bacteria</taxon>
        <taxon>Bacillati</taxon>
        <taxon>Actinomycetota</taxon>
        <taxon>Actinomycetes</taxon>
        <taxon>Micrococcales</taxon>
        <taxon>Dermacoccaceae</taxon>
        <taxon>Calidifontibacter</taxon>
    </lineage>
</organism>
<sequence>MALPIGTYSVAGMGIEQPLPHGLFARRARWLAEPADRVVGRTTAVPRIGVIAAGALVLASSVLVGIFVVRPSLSYALFVPLVAAAGLLLRGRLMATVLAYICVSFVVVSVVLHTGELSDRVVSSALALGATVAIVALINRLWGRPGGVTQEVAANMLTDLRRRHAVQTHMPTLPAQWTLDTAVLPAHGEALCGDVVVGCEVKGIFNAAVLDVSGKGLTAASRAVLLGGAVSGLLGALEPNRVLPATNDYLVRQGWTDGFATATHVAVDLESGAFCLGSAGHPAAVQFHAGTGRWEPLRTGAGVVLGILEDLNEADYPRLEGRLDRGDVLVLYSDGVVEHKDVDISQGIDRMLGVADREITACLDGSARRICEMARAGESDDRTVVVLKRN</sequence>
<dbReference type="AlphaFoldDB" id="A0A3D9UQS7"/>
<evidence type="ECO:0000313" key="4">
    <source>
        <dbReference type="EMBL" id="REF31689.1"/>
    </source>
</evidence>
<evidence type="ECO:0000256" key="2">
    <source>
        <dbReference type="SAM" id="Phobius"/>
    </source>
</evidence>
<dbReference type="PANTHER" id="PTHR43156:SF2">
    <property type="entry name" value="STAGE II SPORULATION PROTEIN E"/>
    <property type="match status" value="1"/>
</dbReference>